<evidence type="ECO:0000313" key="3">
    <source>
        <dbReference type="Proteomes" id="UP000245379"/>
    </source>
</evidence>
<dbReference type="Gene3D" id="3.40.630.30">
    <property type="match status" value="1"/>
</dbReference>
<dbReference type="InterPro" id="IPR050276">
    <property type="entry name" value="MshD_Acetyltransferase"/>
</dbReference>
<sequence>MSISKANDKDIPQLQKLINSAYRGDESKKGWTTEAEILGGIRIDEQTLEGYLDHEKVCILKYCDADGAILGSVYLEIKQPELYLGLFAVSPSHQAKGIGKALLKEAEAFALANGCNRIAITVISSRTELIAWYERHGYIATGKSIAFEDIEGRFGEPKQEHIVLIGMEKRLA</sequence>
<dbReference type="PROSITE" id="PS51186">
    <property type="entry name" value="GNAT"/>
    <property type="match status" value="1"/>
</dbReference>
<dbReference type="OrthoDB" id="9796381at2"/>
<dbReference type="RefSeq" id="WP_109924717.1">
    <property type="nucleotide sequence ID" value="NZ_QGNZ01000001.1"/>
</dbReference>
<comment type="caution">
    <text evidence="2">The sequence shown here is derived from an EMBL/GenBank/DDBJ whole genome shotgun (WGS) entry which is preliminary data.</text>
</comment>
<dbReference type="AlphaFoldDB" id="A0A317EVR4"/>
<dbReference type="PANTHER" id="PTHR43617">
    <property type="entry name" value="L-AMINO ACID N-ACETYLTRANSFERASE"/>
    <property type="match status" value="1"/>
</dbReference>
<evidence type="ECO:0000313" key="2">
    <source>
        <dbReference type="EMBL" id="PWS29288.1"/>
    </source>
</evidence>
<dbReference type="PANTHER" id="PTHR43617:SF9">
    <property type="entry name" value="GNAT FAMILY ACETYLTRANSFERASE"/>
    <property type="match status" value="1"/>
</dbReference>
<dbReference type="CDD" id="cd04301">
    <property type="entry name" value="NAT_SF"/>
    <property type="match status" value="1"/>
</dbReference>
<gene>
    <name evidence="2" type="ORF">DHW03_05575</name>
</gene>
<dbReference type="InterPro" id="IPR000182">
    <property type="entry name" value="GNAT_dom"/>
</dbReference>
<name>A0A317EVR4_9SPHI</name>
<evidence type="ECO:0000259" key="1">
    <source>
        <dbReference type="PROSITE" id="PS51186"/>
    </source>
</evidence>
<keyword evidence="3" id="KW-1185">Reference proteome</keyword>
<protein>
    <submittedName>
        <fullName evidence="2">GNAT family N-acetyltransferase</fullName>
    </submittedName>
</protein>
<reference evidence="2 3" key="1">
    <citation type="submission" date="2018-05" db="EMBL/GenBank/DDBJ databases">
        <title>Pedobacter paludis sp. nov., isolated from wetland soil.</title>
        <authorList>
            <person name="Zhang Y."/>
            <person name="Wang G."/>
        </authorList>
    </citation>
    <scope>NUCLEOTIDE SEQUENCE [LARGE SCALE GENOMIC DNA]</scope>
    <source>
        <strain evidence="2 3">KCTC22721</strain>
    </source>
</reference>
<accession>A0A317EVR4</accession>
<dbReference type="Proteomes" id="UP000245379">
    <property type="component" value="Unassembled WGS sequence"/>
</dbReference>
<dbReference type="InterPro" id="IPR016181">
    <property type="entry name" value="Acyl_CoA_acyltransferase"/>
</dbReference>
<organism evidence="2 3">
    <name type="scientific">Pedobacter yonginense</name>
    <dbReference type="NCBI Taxonomy" id="651869"/>
    <lineage>
        <taxon>Bacteria</taxon>
        <taxon>Pseudomonadati</taxon>
        <taxon>Bacteroidota</taxon>
        <taxon>Sphingobacteriia</taxon>
        <taxon>Sphingobacteriales</taxon>
        <taxon>Sphingobacteriaceae</taxon>
        <taxon>Pedobacter</taxon>
    </lineage>
</organism>
<dbReference type="SUPFAM" id="SSF55729">
    <property type="entry name" value="Acyl-CoA N-acyltransferases (Nat)"/>
    <property type="match status" value="1"/>
</dbReference>
<proteinExistence type="predicted"/>
<dbReference type="GO" id="GO:0016747">
    <property type="term" value="F:acyltransferase activity, transferring groups other than amino-acyl groups"/>
    <property type="evidence" value="ECO:0007669"/>
    <property type="project" value="InterPro"/>
</dbReference>
<feature type="domain" description="N-acetyltransferase" evidence="1">
    <location>
        <begin position="1"/>
        <end position="172"/>
    </location>
</feature>
<keyword evidence="2" id="KW-0808">Transferase</keyword>
<dbReference type="EMBL" id="QGNZ01000001">
    <property type="protein sequence ID" value="PWS29288.1"/>
    <property type="molecule type" value="Genomic_DNA"/>
</dbReference>
<dbReference type="Pfam" id="PF00583">
    <property type="entry name" value="Acetyltransf_1"/>
    <property type="match status" value="1"/>
</dbReference>